<sequence>MRPLQHSASASKSKLPPDLSPEVNTALARMSLADAQTLAIRKLLSKSFYDSNIAPGPPLPKSHPAPGLIAKLHLECASLYSSARTLAKTPSASSKSAEDVSPELRHYLGDEALLHSALAKKWFGIDAGENGGEDRGGDAVGLLIWAKKELQELKDGGKGVGLSRGDKEKRDRNLRKEKVTKELEITGVWLKHYKKINDTVHFKSIPSQADLQSRLSSGVSAVFATPYSLPEPMFGPGSGARVQKEQDTLDREGSMGGSASSTYAVLFFAFFFVVKLRVIIQPILIIQGSKRIMSKANQQSEDLSASQTSPTFSAGPEKQALAFDLPKTNGTRFEIENSALDEVTLTRLNASGHIDQLQRQYSLLSICSTSVTIDCAWVAMGGSIVVGLSNGGPPGIIWELLVACIYYCFIAASIAELASSIPSAGGVYHWASVTAGRYGRVVGFFTGFINFYGWIFALSSIVFIPSNVFVDMYALFHQGTYTRQTWHVYLAFVLINVSCLLVVIFRNRWLPLIQRLGSVAVIGGGVATVVILAALPRHHASAASVFTTWDNQTGWPSGVAFLTGMLNGAYTIGTPDAITHIVEELPNPKRDLPKAIAAQMVIGTLTSFAFAIVIMFAITDLDAVLNTGTSFPLAEIYRQATGNTAATFILLFIIILAQVGCLLGTYTVAGRCWWALARDNATPFSGFFSEVSVDLSCPIRSTVFCFILCLGFGAIQLGSSTAFSDLVGSFVILTTTSYGWDLSADQSSTPWQCR</sequence>
<evidence type="ECO:0000256" key="5">
    <source>
        <dbReference type="ARBA" id="ARBA00023136"/>
    </source>
</evidence>
<dbReference type="InterPro" id="IPR002293">
    <property type="entry name" value="AA/rel_permease1"/>
</dbReference>
<protein>
    <submittedName>
        <fullName evidence="9">Choline transport protein</fullName>
    </submittedName>
</protein>
<evidence type="ECO:0000256" key="1">
    <source>
        <dbReference type="ARBA" id="ARBA00004141"/>
    </source>
</evidence>
<dbReference type="Gene3D" id="1.20.1740.10">
    <property type="entry name" value="Amino acid/polyamine transporter I"/>
    <property type="match status" value="1"/>
</dbReference>
<evidence type="ECO:0000256" key="7">
    <source>
        <dbReference type="SAM" id="Phobius"/>
    </source>
</evidence>
<gene>
    <name evidence="9" type="ORF">LENED_002443</name>
</gene>
<keyword evidence="10" id="KW-1185">Reference proteome</keyword>
<dbReference type="InterPro" id="IPR038499">
    <property type="entry name" value="BRO1_sf"/>
</dbReference>
<evidence type="ECO:0000256" key="6">
    <source>
        <dbReference type="SAM" id="MobiDB-lite"/>
    </source>
</evidence>
<accession>A0A1Q3E136</accession>
<feature type="transmembrane region" description="Helical" evidence="7">
    <location>
        <begin position="263"/>
        <end position="286"/>
    </location>
</feature>
<feature type="transmembrane region" description="Helical" evidence="7">
    <location>
        <begin position="441"/>
        <end position="466"/>
    </location>
</feature>
<feature type="transmembrane region" description="Helical" evidence="7">
    <location>
        <begin position="595"/>
        <end position="618"/>
    </location>
</feature>
<dbReference type="Pfam" id="PF03097">
    <property type="entry name" value="BRO1"/>
    <property type="match status" value="1"/>
</dbReference>
<dbReference type="AlphaFoldDB" id="A0A1Q3E136"/>
<evidence type="ECO:0000256" key="3">
    <source>
        <dbReference type="ARBA" id="ARBA00022692"/>
    </source>
</evidence>
<reference evidence="9 10" key="2">
    <citation type="submission" date="2017-02" db="EMBL/GenBank/DDBJ databases">
        <title>A genome survey and senescence transcriptome analysis in Lentinula edodes.</title>
        <authorList>
            <person name="Sakamoto Y."/>
            <person name="Nakade K."/>
            <person name="Sato S."/>
            <person name="Yoshida Y."/>
            <person name="Miyazaki K."/>
            <person name="Natsume S."/>
            <person name="Konno N."/>
        </authorList>
    </citation>
    <scope>NUCLEOTIDE SEQUENCE [LARGE SCALE GENOMIC DNA]</scope>
    <source>
        <strain evidence="9 10">NBRC 111202</strain>
    </source>
</reference>
<feature type="domain" description="BRO1" evidence="8">
    <location>
        <begin position="10"/>
        <end position="227"/>
    </location>
</feature>
<evidence type="ECO:0000313" key="10">
    <source>
        <dbReference type="Proteomes" id="UP000188533"/>
    </source>
</evidence>
<keyword evidence="5 7" id="KW-0472">Membrane</keyword>
<feature type="transmembrane region" description="Helical" evidence="7">
    <location>
        <begin position="400"/>
        <end position="421"/>
    </location>
</feature>
<feature type="transmembrane region" description="Helical" evidence="7">
    <location>
        <begin position="363"/>
        <end position="388"/>
    </location>
</feature>
<name>A0A1Q3E136_LENED</name>
<evidence type="ECO:0000256" key="4">
    <source>
        <dbReference type="ARBA" id="ARBA00022989"/>
    </source>
</evidence>
<dbReference type="Gene3D" id="1.25.40.280">
    <property type="entry name" value="alix/aip1 like domains"/>
    <property type="match status" value="1"/>
</dbReference>
<dbReference type="EMBL" id="BDGU01000043">
    <property type="protein sequence ID" value="GAW00886.1"/>
    <property type="molecule type" value="Genomic_DNA"/>
</dbReference>
<feature type="transmembrane region" description="Helical" evidence="7">
    <location>
        <begin position="486"/>
        <end position="504"/>
    </location>
</feature>
<evidence type="ECO:0000259" key="8">
    <source>
        <dbReference type="Pfam" id="PF03097"/>
    </source>
</evidence>
<evidence type="ECO:0000256" key="2">
    <source>
        <dbReference type="ARBA" id="ARBA00022448"/>
    </source>
</evidence>
<feature type="region of interest" description="Disordered" evidence="6">
    <location>
        <begin position="1"/>
        <end position="21"/>
    </location>
</feature>
<keyword evidence="3 7" id="KW-0812">Transmembrane</keyword>
<dbReference type="GO" id="GO:0016020">
    <property type="term" value="C:membrane"/>
    <property type="evidence" value="ECO:0007669"/>
    <property type="project" value="UniProtKB-SubCell"/>
</dbReference>
<keyword evidence="2" id="KW-0813">Transport</keyword>
<comment type="caution">
    <text evidence="9">The sequence shown here is derived from an EMBL/GenBank/DDBJ whole genome shotgun (WGS) entry which is preliminary data.</text>
</comment>
<reference evidence="9 10" key="1">
    <citation type="submission" date="2016-08" db="EMBL/GenBank/DDBJ databases">
        <authorList>
            <consortium name="Lentinula edodes genome sequencing consortium"/>
            <person name="Sakamoto Y."/>
            <person name="Nakade K."/>
            <person name="Sato S."/>
            <person name="Yoshida Y."/>
            <person name="Miyazaki K."/>
            <person name="Natsume S."/>
            <person name="Konno N."/>
        </authorList>
    </citation>
    <scope>NUCLEOTIDE SEQUENCE [LARGE SCALE GENOMIC DNA]</scope>
    <source>
        <strain evidence="9 10">NBRC 111202</strain>
    </source>
</reference>
<evidence type="ECO:0000313" key="9">
    <source>
        <dbReference type="EMBL" id="GAW00886.1"/>
    </source>
</evidence>
<dbReference type="STRING" id="5353.A0A1Q3E136"/>
<dbReference type="InterPro" id="IPR004328">
    <property type="entry name" value="BRO1_dom"/>
</dbReference>
<keyword evidence="4 7" id="KW-1133">Transmembrane helix</keyword>
<organism evidence="9 10">
    <name type="scientific">Lentinula edodes</name>
    <name type="common">Shiitake mushroom</name>
    <name type="synonym">Lentinus edodes</name>
    <dbReference type="NCBI Taxonomy" id="5353"/>
    <lineage>
        <taxon>Eukaryota</taxon>
        <taxon>Fungi</taxon>
        <taxon>Dikarya</taxon>
        <taxon>Basidiomycota</taxon>
        <taxon>Agaricomycotina</taxon>
        <taxon>Agaricomycetes</taxon>
        <taxon>Agaricomycetidae</taxon>
        <taxon>Agaricales</taxon>
        <taxon>Marasmiineae</taxon>
        <taxon>Omphalotaceae</taxon>
        <taxon>Lentinula</taxon>
    </lineage>
</organism>
<feature type="transmembrane region" description="Helical" evidence="7">
    <location>
        <begin position="645"/>
        <end position="669"/>
    </location>
</feature>
<dbReference type="Pfam" id="PF13520">
    <property type="entry name" value="AA_permease_2"/>
    <property type="match status" value="1"/>
</dbReference>
<dbReference type="Proteomes" id="UP000188533">
    <property type="component" value="Unassembled WGS sequence"/>
</dbReference>
<feature type="transmembrane region" description="Helical" evidence="7">
    <location>
        <begin position="516"/>
        <end position="535"/>
    </location>
</feature>
<proteinExistence type="predicted"/>
<feature type="compositionally biased region" description="Polar residues" evidence="6">
    <location>
        <begin position="1"/>
        <end position="12"/>
    </location>
</feature>
<dbReference type="PANTHER" id="PTHR45649">
    <property type="entry name" value="AMINO-ACID PERMEASE BAT1"/>
    <property type="match status" value="1"/>
</dbReference>
<comment type="subcellular location">
    <subcellularLocation>
        <location evidence="1">Membrane</location>
        <topology evidence="1">Multi-pass membrane protein</topology>
    </subcellularLocation>
</comment>
<dbReference type="GO" id="GO:0022857">
    <property type="term" value="F:transmembrane transporter activity"/>
    <property type="evidence" value="ECO:0007669"/>
    <property type="project" value="InterPro"/>
</dbReference>
<dbReference type="PANTHER" id="PTHR45649:SF27">
    <property type="entry name" value="CHOLINE TRANSPORTER (EUROFUNG)"/>
    <property type="match status" value="1"/>
</dbReference>